<name>A0A1J4K6Y2_9EUKA</name>
<dbReference type="RefSeq" id="XP_068359792.1">
    <property type="nucleotide sequence ID" value="XM_068504194.1"/>
</dbReference>
<reference evidence="2" key="1">
    <citation type="submission" date="2016-10" db="EMBL/GenBank/DDBJ databases">
        <authorList>
            <person name="Benchimol M."/>
            <person name="Almeida L.G."/>
            <person name="Vasconcelos A.T."/>
            <person name="Perreira-Neves A."/>
            <person name="Rosa I.A."/>
            <person name="Tasca T."/>
            <person name="Bogo M.R."/>
            <person name="de Souza W."/>
        </authorList>
    </citation>
    <scope>NUCLEOTIDE SEQUENCE [LARGE SCALE GENOMIC DNA]</scope>
    <source>
        <strain evidence="2">K</strain>
    </source>
</reference>
<evidence type="ECO:0000256" key="1">
    <source>
        <dbReference type="SAM" id="Coils"/>
    </source>
</evidence>
<feature type="coiled-coil region" evidence="1">
    <location>
        <begin position="195"/>
        <end position="255"/>
    </location>
</feature>
<evidence type="ECO:0000313" key="2">
    <source>
        <dbReference type="EMBL" id="OHT06656.1"/>
    </source>
</evidence>
<gene>
    <name evidence="2" type="ORF">TRFO_25182</name>
</gene>
<keyword evidence="3" id="KW-1185">Reference proteome</keyword>
<dbReference type="AlphaFoldDB" id="A0A1J4K6Y2"/>
<protein>
    <submittedName>
        <fullName evidence="2">Uncharacterized protein</fullName>
    </submittedName>
</protein>
<organism evidence="2 3">
    <name type="scientific">Tritrichomonas foetus</name>
    <dbReference type="NCBI Taxonomy" id="1144522"/>
    <lineage>
        <taxon>Eukaryota</taxon>
        <taxon>Metamonada</taxon>
        <taxon>Parabasalia</taxon>
        <taxon>Tritrichomonadida</taxon>
        <taxon>Tritrichomonadidae</taxon>
        <taxon>Tritrichomonas</taxon>
    </lineage>
</organism>
<accession>A0A1J4K6Y2</accession>
<dbReference type="VEuPathDB" id="TrichDB:TRFO_25182"/>
<keyword evidence="1" id="KW-0175">Coiled coil</keyword>
<dbReference type="OrthoDB" id="10685922at2759"/>
<sequence>MKSLDQGGVFNVTAFDPNKVRHAYQEPKVFRSIIDVKPSDLNTKFIFTEVESNKALMMIGATTDDLVRMSEFEKQNIPGTPNIRQRIISDLEGRRLKTFAAAVEARNKLKKENQQPQKKATKGVKVVRKSDNSDFEKLKKKQINTLLSYQNQKERLRKSEEITAARIKETQKSRAAELEKKRVESIINYRKHFFRRPKNQDIEKLENERNEERQKENEQLQNLQNQLSNTPKKGQKQILDEINNLKSNIEKNENEFIEKLNYLKSAETQIKSLISPPEKITGNQLVDFKKREQERNLILKEKEILLMEQKKKLEKQILEKEAKVEANLRAITSQKMNQLKQYRIQLRKRSQSAAAAKKIIEQQKIAKFQKVMQREQEAYERAMKLKASKTTVIMEKAGETWMKQRNGLDNAKKIRVKKQFHVIEKVEKTIERQKAIEEEKEKIIQKQIKNLRKDTIKKVQQKEEYEELKRIVQNDPDSNPIELAKKYHVKINS</sequence>
<evidence type="ECO:0000313" key="3">
    <source>
        <dbReference type="Proteomes" id="UP000179807"/>
    </source>
</evidence>
<proteinExistence type="predicted"/>
<dbReference type="GeneID" id="94838898"/>
<dbReference type="EMBL" id="MLAK01000718">
    <property type="protein sequence ID" value="OHT06656.1"/>
    <property type="molecule type" value="Genomic_DNA"/>
</dbReference>
<feature type="coiled-coil region" evidence="1">
    <location>
        <begin position="290"/>
        <end position="330"/>
    </location>
</feature>
<dbReference type="Proteomes" id="UP000179807">
    <property type="component" value="Unassembled WGS sequence"/>
</dbReference>
<feature type="coiled-coil region" evidence="1">
    <location>
        <begin position="423"/>
        <end position="454"/>
    </location>
</feature>
<comment type="caution">
    <text evidence="2">The sequence shown here is derived from an EMBL/GenBank/DDBJ whole genome shotgun (WGS) entry which is preliminary data.</text>
</comment>